<reference evidence="2 3" key="1">
    <citation type="submission" date="2024-06" db="EMBL/GenBank/DDBJ databases">
        <title>The Natural Products Discovery Center: Release of the First 8490 Sequenced Strains for Exploring Actinobacteria Biosynthetic Diversity.</title>
        <authorList>
            <person name="Kalkreuter E."/>
            <person name="Kautsar S.A."/>
            <person name="Yang D."/>
            <person name="Bader C.D."/>
            <person name="Teijaro C.N."/>
            <person name="Fluegel L."/>
            <person name="Davis C.M."/>
            <person name="Simpson J.R."/>
            <person name="Lauterbach L."/>
            <person name="Steele A.D."/>
            <person name="Gui C."/>
            <person name="Meng S."/>
            <person name="Li G."/>
            <person name="Viehrig K."/>
            <person name="Ye F."/>
            <person name="Su P."/>
            <person name="Kiefer A.F."/>
            <person name="Nichols A."/>
            <person name="Cepeda A.J."/>
            <person name="Yan W."/>
            <person name="Fan B."/>
            <person name="Jiang Y."/>
            <person name="Adhikari A."/>
            <person name="Zheng C.-J."/>
            <person name="Schuster L."/>
            <person name="Cowan T.M."/>
            <person name="Smanski M.J."/>
            <person name="Chevrette M.G."/>
            <person name="De Carvalho L.P.S."/>
            <person name="Shen B."/>
        </authorList>
    </citation>
    <scope>NUCLEOTIDE SEQUENCE [LARGE SCALE GENOMIC DNA]</scope>
    <source>
        <strain evidence="2 3">NPDC053791</strain>
    </source>
</reference>
<dbReference type="EMBL" id="JBFASG010000001">
    <property type="protein sequence ID" value="MEV4921326.1"/>
    <property type="molecule type" value="Genomic_DNA"/>
</dbReference>
<sequence>MEEQRTTRPPWGSWLKTIAGFVAPTTVLTGLLLYFGFAYTDALYEYFGVDAATLGFSTRDYLLRSAGALYMPVGITLGIGLLGALGYLCVTALISSRPGLVPLLTWVSVALIVVGSILFTLGMLGGLAVWRAGALDTPLLLGGGLMLVLYGRVLHLKCAGRPYPFAREMTALVLIAALVALSSFWAVSAYAQEHGRSDARYLARNLRLRPEVVVDTAERLYFGHTNVQETQLPDGGPGQHFKFRYHGLRLLAQSNSRMFIIPEGWNARQGSVMILPADDSVRVAFRPG</sequence>
<proteinExistence type="predicted"/>
<feature type="transmembrane region" description="Helical" evidence="1">
    <location>
        <begin position="128"/>
        <end position="150"/>
    </location>
</feature>
<keyword evidence="3" id="KW-1185">Reference proteome</keyword>
<feature type="transmembrane region" description="Helical" evidence="1">
    <location>
        <begin position="21"/>
        <end position="39"/>
    </location>
</feature>
<feature type="transmembrane region" description="Helical" evidence="1">
    <location>
        <begin position="69"/>
        <end position="94"/>
    </location>
</feature>
<feature type="transmembrane region" description="Helical" evidence="1">
    <location>
        <begin position="171"/>
        <end position="191"/>
    </location>
</feature>
<dbReference type="RefSeq" id="WP_366086227.1">
    <property type="nucleotide sequence ID" value="NZ_JBFASG010000001.1"/>
</dbReference>
<evidence type="ECO:0008006" key="4">
    <source>
        <dbReference type="Google" id="ProtNLM"/>
    </source>
</evidence>
<feature type="transmembrane region" description="Helical" evidence="1">
    <location>
        <begin position="101"/>
        <end position="122"/>
    </location>
</feature>
<accession>A0ABV3INJ7</accession>
<protein>
    <recommendedName>
        <fullName evidence="4">Integral membrane protein</fullName>
    </recommendedName>
</protein>
<keyword evidence="1" id="KW-0812">Transmembrane</keyword>
<evidence type="ECO:0000313" key="2">
    <source>
        <dbReference type="EMBL" id="MEV4921326.1"/>
    </source>
</evidence>
<evidence type="ECO:0000313" key="3">
    <source>
        <dbReference type="Proteomes" id="UP001552479"/>
    </source>
</evidence>
<organism evidence="2 3">
    <name type="scientific">Streptomyces roseoverticillatus</name>
    <dbReference type="NCBI Taxonomy" id="66429"/>
    <lineage>
        <taxon>Bacteria</taxon>
        <taxon>Bacillati</taxon>
        <taxon>Actinomycetota</taxon>
        <taxon>Actinomycetes</taxon>
        <taxon>Kitasatosporales</taxon>
        <taxon>Streptomycetaceae</taxon>
        <taxon>Streptomyces</taxon>
    </lineage>
</organism>
<dbReference type="Proteomes" id="UP001552479">
    <property type="component" value="Unassembled WGS sequence"/>
</dbReference>
<keyword evidence="1" id="KW-0472">Membrane</keyword>
<comment type="caution">
    <text evidence="2">The sequence shown here is derived from an EMBL/GenBank/DDBJ whole genome shotgun (WGS) entry which is preliminary data.</text>
</comment>
<evidence type="ECO:0000256" key="1">
    <source>
        <dbReference type="SAM" id="Phobius"/>
    </source>
</evidence>
<gene>
    <name evidence="2" type="ORF">AB0L03_00465</name>
</gene>
<keyword evidence="1" id="KW-1133">Transmembrane helix</keyword>
<name>A0ABV3INJ7_9ACTN</name>